<sequence length="99" mass="10998">MANKYNPRDPGVVDYNIQSIRHGGGGHRASRCKQGIVDWVPPYPFGQGTEIIPLPFREARWLRGYHSKGWDQEYIGEETAKTAAENEAGSADNGKEPAK</sequence>
<dbReference type="Proteomes" id="UP000002059">
    <property type="component" value="Partially assembled WGS sequence"/>
</dbReference>
<protein>
    <submittedName>
        <fullName evidence="2">Uncharacterized protein</fullName>
    </submittedName>
</protein>
<name>A0A0A2V0S1_PARBA</name>
<keyword evidence="3" id="KW-1185">Reference proteome</keyword>
<dbReference type="EMBL" id="KN294009">
    <property type="protein sequence ID" value="KGQ01098.1"/>
    <property type="molecule type" value="Genomic_DNA"/>
</dbReference>
<organism evidence="2 3">
    <name type="scientific">Paracoccidioides lutzii (strain ATCC MYA-826 / Pb01)</name>
    <name type="common">Paracoccidioides brasiliensis</name>
    <dbReference type="NCBI Taxonomy" id="502779"/>
    <lineage>
        <taxon>Eukaryota</taxon>
        <taxon>Fungi</taxon>
        <taxon>Dikarya</taxon>
        <taxon>Ascomycota</taxon>
        <taxon>Pezizomycotina</taxon>
        <taxon>Eurotiomycetes</taxon>
        <taxon>Eurotiomycetidae</taxon>
        <taxon>Onygenales</taxon>
        <taxon>Ajellomycetaceae</taxon>
        <taxon>Paracoccidioides</taxon>
    </lineage>
</organism>
<evidence type="ECO:0000313" key="3">
    <source>
        <dbReference type="Proteomes" id="UP000002059"/>
    </source>
</evidence>
<dbReference type="HOGENOM" id="CLU_2321047_0_0_1"/>
<feature type="region of interest" description="Disordered" evidence="1">
    <location>
        <begin position="76"/>
        <end position="99"/>
    </location>
</feature>
<gene>
    <name evidence="2" type="ORF">PAAG_12226</name>
</gene>
<proteinExistence type="predicted"/>
<dbReference type="KEGG" id="pbl:PAAG_12226"/>
<reference evidence="2 3" key="1">
    <citation type="journal article" date="2011" name="PLoS Genet.">
        <title>Comparative genomic analysis of human fungal pathogens causing paracoccidioidomycosis.</title>
        <authorList>
            <person name="Desjardins C.A."/>
            <person name="Champion M.D."/>
            <person name="Holder J.W."/>
            <person name="Muszewska A."/>
            <person name="Goldberg J."/>
            <person name="Bailao A.M."/>
            <person name="Brigido M.M."/>
            <person name="Ferreira M.E."/>
            <person name="Garcia A.M."/>
            <person name="Grynberg M."/>
            <person name="Gujja S."/>
            <person name="Heiman D.I."/>
            <person name="Henn M.R."/>
            <person name="Kodira C.D."/>
            <person name="Leon-Narvaez H."/>
            <person name="Longo L.V."/>
            <person name="Ma L.J."/>
            <person name="Malavazi I."/>
            <person name="Matsuo A.L."/>
            <person name="Morais F.V."/>
            <person name="Pereira M."/>
            <person name="Rodriguez-Brito S."/>
            <person name="Sakthikumar S."/>
            <person name="Salem-Izacc S.M."/>
            <person name="Sykes S.M."/>
            <person name="Teixeira M.M."/>
            <person name="Vallejo M.C."/>
            <person name="Walter M.E."/>
            <person name="Yandava C."/>
            <person name="Young S."/>
            <person name="Zeng Q."/>
            <person name="Zucker J."/>
            <person name="Felipe M.S."/>
            <person name="Goldman G.H."/>
            <person name="Haas B.J."/>
            <person name="McEwen J.G."/>
            <person name="Nino-Vega G."/>
            <person name="Puccia R."/>
            <person name="San-Blas G."/>
            <person name="Soares C.M."/>
            <person name="Birren B.W."/>
            <person name="Cuomo C.A."/>
        </authorList>
    </citation>
    <scope>NUCLEOTIDE SEQUENCE [LARGE SCALE GENOMIC DNA]</scope>
    <source>
        <strain evidence="3">ATCC MYA-826 / Pb01</strain>
    </source>
</reference>
<dbReference type="GeneID" id="26970951"/>
<dbReference type="VEuPathDB" id="FungiDB:PAAG_12226"/>
<accession>A0A0A2V0S1</accession>
<dbReference type="RefSeq" id="XP_015702653.1">
    <property type="nucleotide sequence ID" value="XM_015847741.1"/>
</dbReference>
<evidence type="ECO:0000313" key="2">
    <source>
        <dbReference type="EMBL" id="KGQ01098.1"/>
    </source>
</evidence>
<evidence type="ECO:0000256" key="1">
    <source>
        <dbReference type="SAM" id="MobiDB-lite"/>
    </source>
</evidence>
<dbReference type="AlphaFoldDB" id="A0A0A2V0S1"/>